<comment type="caution">
    <text evidence="1">The sequence shown here is derived from an EMBL/GenBank/DDBJ whole genome shotgun (WGS) entry which is preliminary data.</text>
</comment>
<dbReference type="EMBL" id="JABFTP020000124">
    <property type="protein sequence ID" value="KAL3279253.1"/>
    <property type="molecule type" value="Genomic_DNA"/>
</dbReference>
<dbReference type="AlphaFoldDB" id="A0ABD2NKR8"/>
<sequence length="130" mass="15580">MSHEQDEWRAFAIPPRPVNLIKNPQVQDGTSYAKEPAFLMEVAYWERWVTNRRTPVSFWLGKCEGAQPWRTFYFSPTYENFMDPNHIISKPDKEANLDPQREENMEVKVQVSPTTLYRRRTWWIASYYST</sequence>
<evidence type="ECO:0000313" key="2">
    <source>
        <dbReference type="Proteomes" id="UP001516400"/>
    </source>
</evidence>
<proteinExistence type="predicted"/>
<name>A0ABD2NKR8_9CUCU</name>
<reference evidence="1 2" key="1">
    <citation type="journal article" date="2021" name="BMC Biol.">
        <title>Horizontally acquired antibacterial genes associated with adaptive radiation of ladybird beetles.</title>
        <authorList>
            <person name="Li H.S."/>
            <person name="Tang X.F."/>
            <person name="Huang Y.H."/>
            <person name="Xu Z.Y."/>
            <person name="Chen M.L."/>
            <person name="Du X.Y."/>
            <person name="Qiu B.Y."/>
            <person name="Chen P.T."/>
            <person name="Zhang W."/>
            <person name="Slipinski A."/>
            <person name="Escalona H.E."/>
            <person name="Waterhouse R.M."/>
            <person name="Zwick A."/>
            <person name="Pang H."/>
        </authorList>
    </citation>
    <scope>NUCLEOTIDE SEQUENCE [LARGE SCALE GENOMIC DNA]</scope>
    <source>
        <strain evidence="1">SYSU2018</strain>
    </source>
</reference>
<organism evidence="1 2">
    <name type="scientific">Cryptolaemus montrouzieri</name>
    <dbReference type="NCBI Taxonomy" id="559131"/>
    <lineage>
        <taxon>Eukaryota</taxon>
        <taxon>Metazoa</taxon>
        <taxon>Ecdysozoa</taxon>
        <taxon>Arthropoda</taxon>
        <taxon>Hexapoda</taxon>
        <taxon>Insecta</taxon>
        <taxon>Pterygota</taxon>
        <taxon>Neoptera</taxon>
        <taxon>Endopterygota</taxon>
        <taxon>Coleoptera</taxon>
        <taxon>Polyphaga</taxon>
        <taxon>Cucujiformia</taxon>
        <taxon>Coccinelloidea</taxon>
        <taxon>Coccinellidae</taxon>
        <taxon>Scymninae</taxon>
        <taxon>Scymnini</taxon>
        <taxon>Cryptolaemus</taxon>
    </lineage>
</organism>
<gene>
    <name evidence="1" type="ORF">HHI36_016766</name>
</gene>
<keyword evidence="2" id="KW-1185">Reference proteome</keyword>
<evidence type="ECO:0000313" key="1">
    <source>
        <dbReference type="EMBL" id="KAL3279253.1"/>
    </source>
</evidence>
<accession>A0ABD2NKR8</accession>
<protein>
    <submittedName>
        <fullName evidence="1">Uncharacterized protein</fullName>
    </submittedName>
</protein>
<dbReference type="Proteomes" id="UP001516400">
    <property type="component" value="Unassembled WGS sequence"/>
</dbReference>